<dbReference type="Proteomes" id="UP001066276">
    <property type="component" value="Chromosome 8"/>
</dbReference>
<evidence type="ECO:0000256" key="1">
    <source>
        <dbReference type="SAM" id="MobiDB-lite"/>
    </source>
</evidence>
<name>A0AAV7N8I4_PLEWA</name>
<organism evidence="2 3">
    <name type="scientific">Pleurodeles waltl</name>
    <name type="common">Iberian ribbed newt</name>
    <dbReference type="NCBI Taxonomy" id="8319"/>
    <lineage>
        <taxon>Eukaryota</taxon>
        <taxon>Metazoa</taxon>
        <taxon>Chordata</taxon>
        <taxon>Craniata</taxon>
        <taxon>Vertebrata</taxon>
        <taxon>Euteleostomi</taxon>
        <taxon>Amphibia</taxon>
        <taxon>Batrachia</taxon>
        <taxon>Caudata</taxon>
        <taxon>Salamandroidea</taxon>
        <taxon>Salamandridae</taxon>
        <taxon>Pleurodelinae</taxon>
        <taxon>Pleurodeles</taxon>
    </lineage>
</organism>
<dbReference type="AlphaFoldDB" id="A0AAV7N8I4"/>
<evidence type="ECO:0000313" key="3">
    <source>
        <dbReference type="Proteomes" id="UP001066276"/>
    </source>
</evidence>
<reference evidence="2" key="1">
    <citation type="journal article" date="2022" name="bioRxiv">
        <title>Sequencing and chromosome-scale assembly of the giantPleurodeles waltlgenome.</title>
        <authorList>
            <person name="Brown T."/>
            <person name="Elewa A."/>
            <person name="Iarovenko S."/>
            <person name="Subramanian E."/>
            <person name="Araus A.J."/>
            <person name="Petzold A."/>
            <person name="Susuki M."/>
            <person name="Suzuki K.-i.T."/>
            <person name="Hayashi T."/>
            <person name="Toyoda A."/>
            <person name="Oliveira C."/>
            <person name="Osipova E."/>
            <person name="Leigh N.D."/>
            <person name="Simon A."/>
            <person name="Yun M.H."/>
        </authorList>
    </citation>
    <scope>NUCLEOTIDE SEQUENCE</scope>
    <source>
        <strain evidence="2">20211129_DDA</strain>
        <tissue evidence="2">Liver</tissue>
    </source>
</reference>
<sequence>MKEAVARSGSSTVEIGSLSESVLRDTEEQEREKRAEEETRRETKDKKRNRQSTPKNQTPEKFISLGSELRKLQAQRKV</sequence>
<proteinExistence type="predicted"/>
<evidence type="ECO:0000313" key="2">
    <source>
        <dbReference type="EMBL" id="KAJ1112386.1"/>
    </source>
</evidence>
<protein>
    <submittedName>
        <fullName evidence="2">Uncharacterized protein</fullName>
    </submittedName>
</protein>
<dbReference type="EMBL" id="JANPWB010000012">
    <property type="protein sequence ID" value="KAJ1112386.1"/>
    <property type="molecule type" value="Genomic_DNA"/>
</dbReference>
<keyword evidence="3" id="KW-1185">Reference proteome</keyword>
<feature type="compositionally biased region" description="Basic and acidic residues" evidence="1">
    <location>
        <begin position="22"/>
        <end position="45"/>
    </location>
</feature>
<feature type="compositionally biased region" description="Polar residues" evidence="1">
    <location>
        <begin position="8"/>
        <end position="20"/>
    </location>
</feature>
<comment type="caution">
    <text evidence="2">The sequence shown here is derived from an EMBL/GenBank/DDBJ whole genome shotgun (WGS) entry which is preliminary data.</text>
</comment>
<gene>
    <name evidence="2" type="ORF">NDU88_000651</name>
</gene>
<feature type="region of interest" description="Disordered" evidence="1">
    <location>
        <begin position="1"/>
        <end position="78"/>
    </location>
</feature>
<accession>A0AAV7N8I4</accession>